<dbReference type="Proteomes" id="UP001630127">
    <property type="component" value="Unassembled WGS sequence"/>
</dbReference>
<accession>A0ABD3B1E4</accession>
<name>A0ABD3B1E4_9GENT</name>
<organism evidence="2 3">
    <name type="scientific">Cinchona calisaya</name>
    <dbReference type="NCBI Taxonomy" id="153742"/>
    <lineage>
        <taxon>Eukaryota</taxon>
        <taxon>Viridiplantae</taxon>
        <taxon>Streptophyta</taxon>
        <taxon>Embryophyta</taxon>
        <taxon>Tracheophyta</taxon>
        <taxon>Spermatophyta</taxon>
        <taxon>Magnoliopsida</taxon>
        <taxon>eudicotyledons</taxon>
        <taxon>Gunneridae</taxon>
        <taxon>Pentapetalae</taxon>
        <taxon>asterids</taxon>
        <taxon>lamiids</taxon>
        <taxon>Gentianales</taxon>
        <taxon>Rubiaceae</taxon>
        <taxon>Cinchonoideae</taxon>
        <taxon>Cinchoneae</taxon>
        <taxon>Cinchona</taxon>
    </lineage>
</organism>
<sequence>MMGALGAQLDQGGDTGKRAGRAAGREWGRKWMKRWGCMGKGRVEQERCGSDEQSGDESGAWEVRGRGAEQECWDGGSGKRKGGWVVGGKFGGWGGGRRWMIRVVVMAGEGGGRGAAMANGGESLRSLF</sequence>
<proteinExistence type="predicted"/>
<evidence type="ECO:0000256" key="1">
    <source>
        <dbReference type="SAM" id="MobiDB-lite"/>
    </source>
</evidence>
<feature type="region of interest" description="Disordered" evidence="1">
    <location>
        <begin position="1"/>
        <end position="25"/>
    </location>
</feature>
<keyword evidence="3" id="KW-1185">Reference proteome</keyword>
<evidence type="ECO:0000313" key="3">
    <source>
        <dbReference type="Proteomes" id="UP001630127"/>
    </source>
</evidence>
<evidence type="ECO:0000313" key="2">
    <source>
        <dbReference type="EMBL" id="KAL3537345.1"/>
    </source>
</evidence>
<comment type="caution">
    <text evidence="2">The sequence shown here is derived from an EMBL/GenBank/DDBJ whole genome shotgun (WGS) entry which is preliminary data.</text>
</comment>
<dbReference type="AlphaFoldDB" id="A0ABD3B1E4"/>
<dbReference type="EMBL" id="JBJUIK010000001">
    <property type="protein sequence ID" value="KAL3537345.1"/>
    <property type="molecule type" value="Genomic_DNA"/>
</dbReference>
<feature type="region of interest" description="Disordered" evidence="1">
    <location>
        <begin position="43"/>
        <end position="80"/>
    </location>
</feature>
<reference evidence="2 3" key="1">
    <citation type="submission" date="2024-11" db="EMBL/GenBank/DDBJ databases">
        <title>A near-complete genome assembly of Cinchona calisaya.</title>
        <authorList>
            <person name="Lian D.C."/>
            <person name="Zhao X.W."/>
            <person name="Wei L."/>
        </authorList>
    </citation>
    <scope>NUCLEOTIDE SEQUENCE [LARGE SCALE GENOMIC DNA]</scope>
    <source>
        <tissue evidence="2">Nenye</tissue>
    </source>
</reference>
<gene>
    <name evidence="2" type="ORF">ACH5RR_000711</name>
</gene>
<protein>
    <submittedName>
        <fullName evidence="2">Uncharacterized protein</fullName>
    </submittedName>
</protein>